<feature type="region of interest" description="Disordered" evidence="2">
    <location>
        <begin position="283"/>
        <end position="380"/>
    </location>
</feature>
<evidence type="ECO:0008006" key="5">
    <source>
        <dbReference type="Google" id="ProtNLM"/>
    </source>
</evidence>
<dbReference type="Proteomes" id="UP001162483">
    <property type="component" value="Unassembled WGS sequence"/>
</dbReference>
<feature type="compositionally biased region" description="Polar residues" evidence="2">
    <location>
        <begin position="619"/>
        <end position="630"/>
    </location>
</feature>
<evidence type="ECO:0000256" key="1">
    <source>
        <dbReference type="ARBA" id="ARBA00006481"/>
    </source>
</evidence>
<comment type="caution">
    <text evidence="3">The sequence shown here is derived from an EMBL/GenBank/DDBJ whole genome shotgun (WGS) entry which is preliminary data.</text>
</comment>
<comment type="similarity">
    <text evidence="1">Belongs to the BCLAF1/THRAP3 family.</text>
</comment>
<feature type="region of interest" description="Disordered" evidence="2">
    <location>
        <begin position="422"/>
        <end position="453"/>
    </location>
</feature>
<feature type="compositionally biased region" description="Basic and acidic residues" evidence="2">
    <location>
        <begin position="422"/>
        <end position="436"/>
    </location>
</feature>
<protein>
    <recommendedName>
        <fullName evidence="5">BCLAF1 and THRAP3 family member 3</fullName>
    </recommendedName>
</protein>
<evidence type="ECO:0000313" key="4">
    <source>
        <dbReference type="Proteomes" id="UP001162483"/>
    </source>
</evidence>
<feature type="compositionally biased region" description="Polar residues" evidence="2">
    <location>
        <begin position="54"/>
        <end position="77"/>
    </location>
</feature>
<dbReference type="InterPro" id="IPR029199">
    <property type="entry name" value="THRAP3_BCLAF1"/>
</dbReference>
<feature type="compositionally biased region" description="Basic and acidic residues" evidence="2">
    <location>
        <begin position="186"/>
        <end position="235"/>
    </location>
</feature>
<feature type="compositionally biased region" description="Basic and acidic residues" evidence="2">
    <location>
        <begin position="370"/>
        <end position="380"/>
    </location>
</feature>
<keyword evidence="4" id="KW-1185">Reference proteome</keyword>
<evidence type="ECO:0000256" key="2">
    <source>
        <dbReference type="SAM" id="MobiDB-lite"/>
    </source>
</evidence>
<feature type="compositionally biased region" description="Basic and acidic residues" evidence="2">
    <location>
        <begin position="94"/>
        <end position="120"/>
    </location>
</feature>
<dbReference type="PANTHER" id="PTHR15268:SF17">
    <property type="entry name" value="BCLAF1 AND THRAP3 FAMILY MEMBER 3"/>
    <property type="match status" value="1"/>
</dbReference>
<feature type="region of interest" description="Disordered" evidence="2">
    <location>
        <begin position="1"/>
        <end position="235"/>
    </location>
</feature>
<feature type="compositionally biased region" description="Basic residues" evidence="2">
    <location>
        <begin position="1"/>
        <end position="13"/>
    </location>
</feature>
<name>A0ABN9D8J6_9NEOB</name>
<evidence type="ECO:0000313" key="3">
    <source>
        <dbReference type="EMBL" id="CAI9568855.1"/>
    </source>
</evidence>
<dbReference type="PANTHER" id="PTHR15268">
    <property type="entry name" value="THRAP3/BCLAF1"/>
    <property type="match status" value="1"/>
</dbReference>
<dbReference type="EMBL" id="CATNWA010014195">
    <property type="protein sequence ID" value="CAI9568855.1"/>
    <property type="molecule type" value="Genomic_DNA"/>
</dbReference>
<gene>
    <name evidence="3" type="ORF">SPARVUS_LOCUS6822592</name>
</gene>
<feature type="compositionally biased region" description="Basic and acidic residues" evidence="2">
    <location>
        <begin position="145"/>
        <end position="167"/>
    </location>
</feature>
<organism evidence="3 4">
    <name type="scientific">Staurois parvus</name>
    <dbReference type="NCBI Taxonomy" id="386267"/>
    <lineage>
        <taxon>Eukaryota</taxon>
        <taxon>Metazoa</taxon>
        <taxon>Chordata</taxon>
        <taxon>Craniata</taxon>
        <taxon>Vertebrata</taxon>
        <taxon>Euteleostomi</taxon>
        <taxon>Amphibia</taxon>
        <taxon>Batrachia</taxon>
        <taxon>Anura</taxon>
        <taxon>Neobatrachia</taxon>
        <taxon>Ranoidea</taxon>
        <taxon>Ranidae</taxon>
        <taxon>Staurois</taxon>
    </lineage>
</organism>
<sequence length="683" mass="81255">MEKSRSRSPRWKARPPPQRSPERNRHRQDYYHNNNDFHRDSRRSTHWESDQHRQNNSRFDSYSHFSDNLFEQGTFDTNQRRSPFEANSRLKRVYSPERRGESNRRFPTKPEETNCRENTRNFHNHRNHERNGDNPNVHNNGFKTGRREDNFQRPYNRDHNKNWHESDGYWNQHDPTNQYLSPHRRRPEEHERKSFQKRYPEDDYREHEPLHKRAREAERHDFRPPQKSSYWKDDHPEKSYYSKEWSKDMDYRDPTSIAQEKHSGALTKIEYDYGHRSPSYVYTEQTSEDGHVERHSHVERHNRHEERKNESTKTSQYYKTSDSSSRERRRHDDRSLETVSKYSSKKHDNNTVSKNDIDVKHTSHKHKEKMRKEGDYQGRKEYQKDPISLLHLRSQSPQTPDPKGVLKITSEKESIVVNLDLKKSSDKYRQSHEQRNKPKYLPPLSNTTQGQGISEEKQILVGDMQKRSNSTTKDRQLSHDLVAVAGKEAFHPVFEHLESSLQGGINATNSEFTQKIITIIHEVKANHFRSTDMSLHERFTKLQAESNKQELNLNNSTPQIYPEIHRRIDISLEELQSKSLRKTEDIAPGSHRVIEDPNDLRHDIERRRKQRLHSEHNGSADTSYGNSDTSSSCYTLPYQETGEFQSSCRVCRPPFRKSAGRPPVRGAYYRGKSSQYYTSLNDF</sequence>
<reference evidence="3" key="1">
    <citation type="submission" date="2023-05" db="EMBL/GenBank/DDBJ databases">
        <authorList>
            <person name="Stuckert A."/>
        </authorList>
    </citation>
    <scope>NUCLEOTIDE SEQUENCE</scope>
</reference>
<feature type="compositionally biased region" description="Basic and acidic residues" evidence="2">
    <location>
        <begin position="345"/>
        <end position="361"/>
    </location>
</feature>
<feature type="compositionally biased region" description="Basic and acidic residues" evidence="2">
    <location>
        <begin position="302"/>
        <end position="311"/>
    </location>
</feature>
<feature type="compositionally biased region" description="Basic and acidic residues" evidence="2">
    <location>
        <begin position="20"/>
        <end position="53"/>
    </location>
</feature>
<proteinExistence type="inferred from homology"/>
<feature type="compositionally biased region" description="Basic and acidic residues" evidence="2">
    <location>
        <begin position="324"/>
        <end position="336"/>
    </location>
</feature>
<accession>A0ABN9D8J6</accession>
<dbReference type="Pfam" id="PF15440">
    <property type="entry name" value="THRAP3_BCLAF1"/>
    <property type="match status" value="1"/>
</dbReference>
<feature type="compositionally biased region" description="Basic and acidic residues" evidence="2">
    <location>
        <begin position="592"/>
        <end position="618"/>
    </location>
</feature>
<feature type="compositionally biased region" description="Polar residues" evidence="2">
    <location>
        <begin position="133"/>
        <end position="142"/>
    </location>
</feature>
<feature type="region of interest" description="Disordered" evidence="2">
    <location>
        <begin position="581"/>
        <end position="630"/>
    </location>
</feature>